<feature type="transmembrane region" description="Helical" evidence="1">
    <location>
        <begin position="107"/>
        <end position="125"/>
    </location>
</feature>
<evidence type="ECO:0000313" key="3">
    <source>
        <dbReference type="Proteomes" id="UP001217083"/>
    </source>
</evidence>
<dbReference type="RefSeq" id="WP_275648002.1">
    <property type="nucleotide sequence ID" value="NZ_JARFVA010000001.1"/>
</dbReference>
<evidence type="ECO:0000256" key="1">
    <source>
        <dbReference type="SAM" id="Phobius"/>
    </source>
</evidence>
<feature type="transmembrane region" description="Helical" evidence="1">
    <location>
        <begin position="42"/>
        <end position="60"/>
    </location>
</feature>
<sequence>MNVDQIKKATVSALIVWVLGVTAYVLSYFVPVLEDPEVQANWVLAITIIPATLLGAHLYYKKGYRTHGLRVGCYMFLITIVLDASITVPMFILPYGGNHISFFTDPVFWIIGLEYVGMITMYWLFKKSVIFAKITNN</sequence>
<feature type="transmembrane region" description="Helical" evidence="1">
    <location>
        <begin position="12"/>
        <end position="30"/>
    </location>
</feature>
<keyword evidence="1" id="KW-0812">Transmembrane</keyword>
<accession>A0ABT5XJ22</accession>
<dbReference type="Proteomes" id="UP001217083">
    <property type="component" value="Unassembled WGS sequence"/>
</dbReference>
<name>A0ABT5XJ22_9FLAO</name>
<protein>
    <submittedName>
        <fullName evidence="2">DUF5367 family protein</fullName>
    </submittedName>
</protein>
<reference evidence="2 3" key="1">
    <citation type="submission" date="2023-03" db="EMBL/GenBank/DDBJ databases">
        <title>Muricauda XX sp. nov. and Muricauda XXX sp. nov., two novel species isolated from Okinawa Trough.</title>
        <authorList>
            <person name="Cao W."/>
            <person name="Deng X."/>
        </authorList>
    </citation>
    <scope>NUCLEOTIDE SEQUENCE [LARGE SCALE GENOMIC DNA]</scope>
    <source>
        <strain evidence="2 3">81s02</strain>
    </source>
</reference>
<proteinExistence type="predicted"/>
<evidence type="ECO:0000313" key="2">
    <source>
        <dbReference type="EMBL" id="MDF0705889.1"/>
    </source>
</evidence>
<keyword evidence="1" id="KW-0472">Membrane</keyword>
<feature type="transmembrane region" description="Helical" evidence="1">
    <location>
        <begin position="72"/>
        <end position="95"/>
    </location>
</feature>
<keyword evidence="3" id="KW-1185">Reference proteome</keyword>
<comment type="caution">
    <text evidence="2">The sequence shown here is derived from an EMBL/GenBank/DDBJ whole genome shotgun (WGS) entry which is preliminary data.</text>
</comment>
<keyword evidence="1" id="KW-1133">Transmembrane helix</keyword>
<gene>
    <name evidence="2" type="ORF">PY091_01595</name>
</gene>
<dbReference type="EMBL" id="JARFVA010000001">
    <property type="protein sequence ID" value="MDF0705889.1"/>
    <property type="molecule type" value="Genomic_DNA"/>
</dbReference>
<organism evidence="2 3">
    <name type="scientific">Flagellimonas okinawensis</name>
    <dbReference type="NCBI Taxonomy" id="3031324"/>
    <lineage>
        <taxon>Bacteria</taxon>
        <taxon>Pseudomonadati</taxon>
        <taxon>Bacteroidota</taxon>
        <taxon>Flavobacteriia</taxon>
        <taxon>Flavobacteriales</taxon>
        <taxon>Flavobacteriaceae</taxon>
        <taxon>Flagellimonas</taxon>
    </lineage>
</organism>